<feature type="active site" description="Proton donor" evidence="3">
    <location>
        <position position="138"/>
    </location>
</feature>
<dbReference type="GO" id="GO:0050832">
    <property type="term" value="P:defense response to fungus"/>
    <property type="evidence" value="ECO:0007669"/>
    <property type="project" value="UniProtKB-ARBA"/>
</dbReference>
<evidence type="ECO:0000256" key="4">
    <source>
        <dbReference type="PIRSR" id="PIRSR001060-2"/>
    </source>
</evidence>
<feature type="signal peptide" evidence="5">
    <location>
        <begin position="1"/>
        <end position="25"/>
    </location>
</feature>
<dbReference type="PIRSF" id="PIRSF001060">
    <property type="entry name" value="Endochitinase"/>
    <property type="match status" value="1"/>
</dbReference>
<evidence type="ECO:0000313" key="8">
    <source>
        <dbReference type="Proteomes" id="UP000248198"/>
    </source>
</evidence>
<dbReference type="GO" id="GO:0004568">
    <property type="term" value="F:chitinase activity"/>
    <property type="evidence" value="ECO:0007669"/>
    <property type="project" value="InterPro"/>
</dbReference>
<dbReference type="GO" id="GO:0006032">
    <property type="term" value="P:chitin catabolic process"/>
    <property type="evidence" value="ECO:0007669"/>
    <property type="project" value="InterPro"/>
</dbReference>
<keyword evidence="2 4" id="KW-1015">Disulfide bond</keyword>
<organism evidence="7 8">
    <name type="scientific">Pedobacter nutrimenti</name>
    <dbReference type="NCBI Taxonomy" id="1241337"/>
    <lineage>
        <taxon>Bacteria</taxon>
        <taxon>Pseudomonadati</taxon>
        <taxon>Bacteroidota</taxon>
        <taxon>Sphingobacteriia</taxon>
        <taxon>Sphingobacteriales</taxon>
        <taxon>Sphingobacteriaceae</taxon>
        <taxon>Pedobacter</taxon>
    </lineage>
</organism>
<dbReference type="PANTHER" id="PTHR22595:SF79">
    <property type="entry name" value="CHITINASE 12"/>
    <property type="match status" value="1"/>
</dbReference>
<evidence type="ECO:0000313" key="7">
    <source>
        <dbReference type="EMBL" id="PYF74999.1"/>
    </source>
</evidence>
<feature type="disulfide bond" evidence="4">
    <location>
        <begin position="274"/>
        <end position="308"/>
    </location>
</feature>
<dbReference type="GO" id="GO:0005975">
    <property type="term" value="P:carbohydrate metabolic process"/>
    <property type="evidence" value="ECO:0007669"/>
    <property type="project" value="InterPro"/>
</dbReference>
<evidence type="ECO:0000256" key="5">
    <source>
        <dbReference type="SAM" id="SignalP"/>
    </source>
</evidence>
<dbReference type="InterPro" id="IPR000726">
    <property type="entry name" value="Glyco_hydro_19_cat"/>
</dbReference>
<feature type="chain" id="PRO_5016360273" evidence="5">
    <location>
        <begin position="26"/>
        <end position="316"/>
    </location>
</feature>
<dbReference type="CDD" id="cd00325">
    <property type="entry name" value="chitinase_GH19"/>
    <property type="match status" value="1"/>
</dbReference>
<dbReference type="GO" id="GO:0016998">
    <property type="term" value="P:cell wall macromolecule catabolic process"/>
    <property type="evidence" value="ECO:0007669"/>
    <property type="project" value="InterPro"/>
</dbReference>
<gene>
    <name evidence="7" type="ORF">B0O44_103445</name>
</gene>
<dbReference type="SUPFAM" id="SSF53955">
    <property type="entry name" value="Lysozyme-like"/>
    <property type="match status" value="1"/>
</dbReference>
<accession>A0A318UTP2</accession>
<sequence>MKSQFSRACCFTVSLILFLLPASHASILSFFSEKEFNAFFPKHDPFFNYTAFQKAIKEMSLIKVKIEKRGNWIYKLSRTDLRTGKTTVIRQDPDWETDWAKVMPYTLIQIDYADFCNGKDPAQNKKEAAAFFAHIAHETRNGVNGRFDDGLMLKQELNTDSPYIIPNKIYPPSKGEKYYGRGPLQLSYNGNYGFASDCILGDKNILLEKPSLLVTDPVLAFKTAIYFWMTPQSLKPSAHAVMTGNWKPSEKEIKSGYKPGFGMTINIINGSIECNKGETLPAMKNRIDFYLHFLKLLGVREEKCNCSCGKMQPFPA</sequence>
<keyword evidence="5" id="KW-0732">Signal</keyword>
<protein>
    <submittedName>
        <fullName evidence="7">Chitinase class I</fullName>
    </submittedName>
</protein>
<dbReference type="InterPro" id="IPR023346">
    <property type="entry name" value="Lysozyme-like_dom_sf"/>
</dbReference>
<reference evidence="7 8" key="1">
    <citation type="submission" date="2018-06" db="EMBL/GenBank/DDBJ databases">
        <title>Genomic Encyclopedia of Archaeal and Bacterial Type Strains, Phase II (KMG-II): from individual species to whole genera.</title>
        <authorList>
            <person name="Goeker M."/>
        </authorList>
    </citation>
    <scope>NUCLEOTIDE SEQUENCE [LARGE SCALE GENOMIC DNA]</scope>
    <source>
        <strain evidence="7 8">DSM 27372</strain>
    </source>
</reference>
<keyword evidence="1" id="KW-0611">Plant defense</keyword>
<dbReference type="AlphaFoldDB" id="A0A318UTP2"/>
<feature type="domain" description="Glycoside hydrolase family 19 catalytic" evidence="6">
    <location>
        <begin position="112"/>
        <end position="303"/>
    </location>
</feature>
<comment type="caution">
    <text evidence="7">The sequence shown here is derived from an EMBL/GenBank/DDBJ whole genome shotgun (WGS) entry which is preliminary data.</text>
</comment>
<dbReference type="EMBL" id="QKLU01000003">
    <property type="protein sequence ID" value="PYF74999.1"/>
    <property type="molecule type" value="Genomic_DNA"/>
</dbReference>
<dbReference type="Pfam" id="PF00182">
    <property type="entry name" value="Glyco_hydro_19"/>
    <property type="match status" value="1"/>
</dbReference>
<keyword evidence="8" id="KW-1185">Reference proteome</keyword>
<evidence type="ECO:0000256" key="1">
    <source>
        <dbReference type="ARBA" id="ARBA00022821"/>
    </source>
</evidence>
<proteinExistence type="predicted"/>
<evidence type="ECO:0000256" key="2">
    <source>
        <dbReference type="ARBA" id="ARBA00023157"/>
    </source>
</evidence>
<dbReference type="Proteomes" id="UP000248198">
    <property type="component" value="Unassembled WGS sequence"/>
</dbReference>
<dbReference type="RefSeq" id="WP_110829959.1">
    <property type="nucleotide sequence ID" value="NZ_QKLU01000003.1"/>
</dbReference>
<dbReference type="OrthoDB" id="6018988at2"/>
<name>A0A318UTP2_9SPHI</name>
<dbReference type="InterPro" id="IPR016283">
    <property type="entry name" value="Glyco_hydro_19"/>
</dbReference>
<dbReference type="Gene3D" id="3.30.20.10">
    <property type="entry name" value="Endochitinase, domain 2"/>
    <property type="match status" value="1"/>
</dbReference>
<dbReference type="Gene3D" id="1.10.530.10">
    <property type="match status" value="1"/>
</dbReference>
<evidence type="ECO:0000256" key="3">
    <source>
        <dbReference type="PIRSR" id="PIRSR001060-1"/>
    </source>
</evidence>
<dbReference type="PANTHER" id="PTHR22595">
    <property type="entry name" value="CHITINASE-RELATED"/>
    <property type="match status" value="1"/>
</dbReference>
<evidence type="ECO:0000259" key="6">
    <source>
        <dbReference type="Pfam" id="PF00182"/>
    </source>
</evidence>